<dbReference type="EMBL" id="AYSA01000777">
    <property type="protein sequence ID" value="ESZ89795.1"/>
    <property type="molecule type" value="Genomic_DNA"/>
</dbReference>
<organism evidence="2 3">
    <name type="scientific">Sclerotinia borealis (strain F-4128)</name>
    <dbReference type="NCBI Taxonomy" id="1432307"/>
    <lineage>
        <taxon>Eukaryota</taxon>
        <taxon>Fungi</taxon>
        <taxon>Dikarya</taxon>
        <taxon>Ascomycota</taxon>
        <taxon>Pezizomycotina</taxon>
        <taxon>Leotiomycetes</taxon>
        <taxon>Helotiales</taxon>
        <taxon>Sclerotiniaceae</taxon>
        <taxon>Sclerotinia</taxon>
    </lineage>
</organism>
<feature type="compositionally biased region" description="Acidic residues" evidence="1">
    <location>
        <begin position="28"/>
        <end position="39"/>
    </location>
</feature>
<dbReference type="AlphaFoldDB" id="W9C5I6"/>
<accession>W9C5I6</accession>
<comment type="caution">
    <text evidence="2">The sequence shown here is derived from an EMBL/GenBank/DDBJ whole genome shotgun (WGS) entry which is preliminary data.</text>
</comment>
<feature type="region of interest" description="Disordered" evidence="1">
    <location>
        <begin position="258"/>
        <end position="315"/>
    </location>
</feature>
<name>W9C5I6_SCLBF</name>
<protein>
    <submittedName>
        <fullName evidence="2">Uncharacterized protein</fullName>
    </submittedName>
</protein>
<proteinExistence type="predicted"/>
<dbReference type="Proteomes" id="UP000019487">
    <property type="component" value="Unassembled WGS sequence"/>
</dbReference>
<feature type="compositionally biased region" description="Basic and acidic residues" evidence="1">
    <location>
        <begin position="301"/>
        <end position="315"/>
    </location>
</feature>
<evidence type="ECO:0000313" key="3">
    <source>
        <dbReference type="Proteomes" id="UP000019487"/>
    </source>
</evidence>
<keyword evidence="3" id="KW-1185">Reference proteome</keyword>
<evidence type="ECO:0000256" key="1">
    <source>
        <dbReference type="SAM" id="MobiDB-lite"/>
    </source>
</evidence>
<reference evidence="2 3" key="1">
    <citation type="journal article" date="2014" name="Genome Announc.">
        <title>Draft genome sequence of Sclerotinia borealis, a psychrophilic plant pathogenic fungus.</title>
        <authorList>
            <person name="Mardanov A.V."/>
            <person name="Beletsky A.V."/>
            <person name="Kadnikov V.V."/>
            <person name="Ignatov A.N."/>
            <person name="Ravin N.V."/>
        </authorList>
    </citation>
    <scope>NUCLEOTIDE SEQUENCE [LARGE SCALE GENOMIC DNA]</scope>
    <source>
        <strain evidence="3">F-4157</strain>
    </source>
</reference>
<feature type="compositionally biased region" description="Basic and acidic residues" evidence="1">
    <location>
        <begin position="258"/>
        <end position="281"/>
    </location>
</feature>
<feature type="compositionally biased region" description="Basic and acidic residues" evidence="1">
    <location>
        <begin position="15"/>
        <end position="27"/>
    </location>
</feature>
<feature type="compositionally biased region" description="Basic and acidic residues" evidence="1">
    <location>
        <begin position="89"/>
        <end position="101"/>
    </location>
</feature>
<dbReference type="HOGENOM" id="CLU_883278_0_0_1"/>
<feature type="compositionally biased region" description="Basic and acidic residues" evidence="1">
    <location>
        <begin position="40"/>
        <end position="54"/>
    </location>
</feature>
<feature type="region of interest" description="Disordered" evidence="1">
    <location>
        <begin position="1"/>
        <end position="112"/>
    </location>
</feature>
<evidence type="ECO:0000313" key="2">
    <source>
        <dbReference type="EMBL" id="ESZ89795.1"/>
    </source>
</evidence>
<gene>
    <name evidence="2" type="ORF">SBOR_9819</name>
</gene>
<sequence>MADFLGKRPPPSALKQKDTIQSDKYDELVDESSDADCEREEPSLERHHTERILSEESQSQRQIAAIQRKPVGSDQGQRRQQGRALVSLLRERTQERLDRQNRAPPVDDEDRSATQRAFVPLGFNVNQHREQSLAQLEGRYDAAPVDDEHSRATQQARMFADDPEFHRTQTLANLGEHSLAEQQAHMFADDPEFHRAQTLANLGEHSRTAQQARMFQNDPEYHKAHNLANFEERSRAEQQAHMFKDDPEFYRAQALANFEEHPLTSGERNRAPPADNRESRARQQRNHPHMTINQEDQMEWDLFRQRRDTDPRESI</sequence>